<comment type="caution">
    <text evidence="1">The sequence shown here is derived from an EMBL/GenBank/DDBJ whole genome shotgun (WGS) entry which is preliminary data.</text>
</comment>
<dbReference type="AlphaFoldDB" id="A0A7X0SKZ5"/>
<accession>A0A7X0SKZ5</accession>
<sequence length="160" mass="18356">MHKLVFAALMIVVWWMLQALQMDEEAAMGTLHEGKRAIDRAVHAAAQQTDRAKLELGILSIDKALARAAADEYLQANLRLKTDNTPRDDAFLRESVEVEVFEVIDETETFPYVYRNPRYDYEVTLNRPGVVMIAHLKYPRAFNVLDPVEWDLKGSAEMVY</sequence>
<protein>
    <submittedName>
        <fullName evidence="1">Uncharacterized protein</fullName>
    </submittedName>
</protein>
<evidence type="ECO:0000313" key="1">
    <source>
        <dbReference type="EMBL" id="MBB6731866.1"/>
    </source>
</evidence>
<dbReference type="EMBL" id="JACJVO010000016">
    <property type="protein sequence ID" value="MBB6731866.1"/>
    <property type="molecule type" value="Genomic_DNA"/>
</dbReference>
<reference evidence="1 2" key="1">
    <citation type="submission" date="2020-08" db="EMBL/GenBank/DDBJ databases">
        <title>Cohnella phylogeny.</title>
        <authorList>
            <person name="Dunlap C."/>
        </authorList>
    </citation>
    <scope>NUCLEOTIDE SEQUENCE [LARGE SCALE GENOMIC DNA]</scope>
    <source>
        <strain evidence="1 2">CBP 2801</strain>
    </source>
</reference>
<evidence type="ECO:0000313" key="2">
    <source>
        <dbReference type="Proteomes" id="UP000564644"/>
    </source>
</evidence>
<organism evidence="1 2">
    <name type="scientific">Cohnella zeiphila</name>
    <dbReference type="NCBI Taxonomy" id="2761120"/>
    <lineage>
        <taxon>Bacteria</taxon>
        <taxon>Bacillati</taxon>
        <taxon>Bacillota</taxon>
        <taxon>Bacilli</taxon>
        <taxon>Bacillales</taxon>
        <taxon>Paenibacillaceae</taxon>
        <taxon>Cohnella</taxon>
    </lineage>
</organism>
<gene>
    <name evidence="1" type="ORF">H7C18_13175</name>
</gene>
<dbReference type="Proteomes" id="UP000564644">
    <property type="component" value="Unassembled WGS sequence"/>
</dbReference>
<keyword evidence="2" id="KW-1185">Reference proteome</keyword>
<dbReference type="RefSeq" id="WP_185129539.1">
    <property type="nucleotide sequence ID" value="NZ_JACJVO010000016.1"/>
</dbReference>
<name>A0A7X0SKZ5_9BACL</name>
<proteinExistence type="predicted"/>